<dbReference type="PRINTS" id="PR00359">
    <property type="entry name" value="BP450"/>
</dbReference>
<keyword evidence="2" id="KW-0503">Monooxygenase</keyword>
<dbReference type="InterPro" id="IPR001128">
    <property type="entry name" value="Cyt_P450"/>
</dbReference>
<dbReference type="Gene3D" id="1.10.630.10">
    <property type="entry name" value="Cytochrome P450"/>
    <property type="match status" value="1"/>
</dbReference>
<keyword evidence="2" id="KW-0408">Iron</keyword>
<accession>A0ABV2EE98</accession>
<keyword evidence="2" id="KW-0479">Metal-binding</keyword>
<evidence type="ECO:0000313" key="3">
    <source>
        <dbReference type="EMBL" id="MET3525358.1"/>
    </source>
</evidence>
<dbReference type="Pfam" id="PF00067">
    <property type="entry name" value="p450"/>
    <property type="match status" value="1"/>
</dbReference>
<gene>
    <name evidence="3" type="ORF">ABID41_000453</name>
</gene>
<keyword evidence="2" id="KW-0349">Heme</keyword>
<dbReference type="SUPFAM" id="SSF48264">
    <property type="entry name" value="Cytochrome P450"/>
    <property type="match status" value="1"/>
</dbReference>
<reference evidence="3 4" key="1">
    <citation type="submission" date="2024-06" db="EMBL/GenBank/DDBJ databases">
        <title>Genomic Encyclopedia of Type Strains, Phase IV (KMG-IV): sequencing the most valuable type-strain genomes for metagenomic binning, comparative biology and taxonomic classification.</title>
        <authorList>
            <person name="Goeker M."/>
        </authorList>
    </citation>
    <scope>NUCLEOTIDE SEQUENCE [LARGE SCALE GENOMIC DNA]</scope>
    <source>
        <strain evidence="3 4">DSM 17809</strain>
    </source>
</reference>
<comment type="similarity">
    <text evidence="1 2">Belongs to the cytochrome P450 family.</text>
</comment>
<protein>
    <submittedName>
        <fullName evidence="3">Cytochrome P450</fullName>
    </submittedName>
</protein>
<organism evidence="3 4">
    <name type="scientific">Phenylobacterium koreense</name>
    <dbReference type="NCBI Taxonomy" id="266125"/>
    <lineage>
        <taxon>Bacteria</taxon>
        <taxon>Pseudomonadati</taxon>
        <taxon>Pseudomonadota</taxon>
        <taxon>Alphaproteobacteria</taxon>
        <taxon>Caulobacterales</taxon>
        <taxon>Caulobacteraceae</taxon>
        <taxon>Phenylobacterium</taxon>
    </lineage>
</organism>
<dbReference type="RefSeq" id="WP_331930003.1">
    <property type="nucleotide sequence ID" value="NZ_JBEPLU010000001.1"/>
</dbReference>
<dbReference type="InterPro" id="IPR017972">
    <property type="entry name" value="Cyt_P450_CS"/>
</dbReference>
<comment type="caution">
    <text evidence="3">The sequence shown here is derived from an EMBL/GenBank/DDBJ whole genome shotgun (WGS) entry which is preliminary data.</text>
</comment>
<dbReference type="Proteomes" id="UP001549110">
    <property type="component" value="Unassembled WGS sequence"/>
</dbReference>
<dbReference type="PANTHER" id="PTHR46696:SF1">
    <property type="entry name" value="CYTOCHROME P450 YJIB-RELATED"/>
    <property type="match status" value="1"/>
</dbReference>
<name>A0ABV2EE98_9CAUL</name>
<evidence type="ECO:0000313" key="4">
    <source>
        <dbReference type="Proteomes" id="UP001549110"/>
    </source>
</evidence>
<evidence type="ECO:0000256" key="2">
    <source>
        <dbReference type="RuleBase" id="RU000461"/>
    </source>
</evidence>
<dbReference type="CDD" id="cd11033">
    <property type="entry name" value="CYP142-like"/>
    <property type="match status" value="1"/>
</dbReference>
<dbReference type="InterPro" id="IPR002397">
    <property type="entry name" value="Cyt_P450_B"/>
</dbReference>
<dbReference type="PRINTS" id="PR00385">
    <property type="entry name" value="P450"/>
</dbReference>
<dbReference type="EMBL" id="JBEPLU010000001">
    <property type="protein sequence ID" value="MET3525358.1"/>
    <property type="molecule type" value="Genomic_DNA"/>
</dbReference>
<proteinExistence type="inferred from homology"/>
<dbReference type="PANTHER" id="PTHR46696">
    <property type="entry name" value="P450, PUTATIVE (EUROFUNG)-RELATED"/>
    <property type="match status" value="1"/>
</dbReference>
<dbReference type="InterPro" id="IPR036396">
    <property type="entry name" value="Cyt_P450_sf"/>
</dbReference>
<evidence type="ECO:0000256" key="1">
    <source>
        <dbReference type="ARBA" id="ARBA00010617"/>
    </source>
</evidence>
<sequence>MSDGAVDLKAEARARAYSMPLDEMNVADPELFRTDTMWPYFERLRKEDPVHYHKEGLHEEGPYWSVTKYNDIMAVDTNHAVFSSEPAITIFDPKDDFPLPMFIAMDPPKHDLQRKTVSPIVSPANLHLLEPVIRGRIQRTLDALPIGEEFDWVDKVSIELTTQMLATLFDFPWEERRKLTRWSDVATAGPESGLFSSTDPEIAEQERKVELFECVDYFTRLWNERVNAEPKGDLISMLAHGEATRNMDRMEYLGNLILLIVGGNDTTRNTMSGSVLALHQNPDQREKLYKNPELIPSMVSETIRWQTPLAHMRRTLTQDFELGGKAMKKGEKIIMWYVSGNRDDEVIENPNAYIIDRERPRQHLSFGFGIHRCVGNRLAELQLKILWEEILPRFPTIEVQGEPRRVLSSFVKGYENLPVVIPQRL</sequence>
<keyword evidence="4" id="KW-1185">Reference proteome</keyword>
<dbReference type="PROSITE" id="PS00086">
    <property type="entry name" value="CYTOCHROME_P450"/>
    <property type="match status" value="1"/>
</dbReference>
<keyword evidence="2" id="KW-0560">Oxidoreductase</keyword>